<evidence type="ECO:0000256" key="1">
    <source>
        <dbReference type="SAM" id="MobiDB-lite"/>
    </source>
</evidence>
<keyword evidence="4" id="KW-1185">Reference proteome</keyword>
<feature type="chain" id="PRO_5034285895" evidence="2">
    <location>
        <begin position="17"/>
        <end position="340"/>
    </location>
</feature>
<dbReference type="AlphaFoldDB" id="A0A8H3FR93"/>
<evidence type="ECO:0000313" key="3">
    <source>
        <dbReference type="EMBL" id="CAF9925821.1"/>
    </source>
</evidence>
<proteinExistence type="predicted"/>
<dbReference type="PANTHER" id="PTHR36578">
    <property type="entry name" value="CHROMOSOME 15, WHOLE GENOME SHOTGUN SEQUENCE"/>
    <property type="match status" value="1"/>
</dbReference>
<comment type="caution">
    <text evidence="3">The sequence shown here is derived from an EMBL/GenBank/DDBJ whole genome shotgun (WGS) entry which is preliminary data.</text>
</comment>
<name>A0A8H3FR93_9LECA</name>
<gene>
    <name evidence="3" type="ORF">HETSPECPRED_005942</name>
</gene>
<dbReference type="OrthoDB" id="271448at2759"/>
<accession>A0A8H3FR93</accession>
<reference evidence="3" key="1">
    <citation type="submission" date="2021-03" db="EMBL/GenBank/DDBJ databases">
        <authorList>
            <person name="Tagirdzhanova G."/>
        </authorList>
    </citation>
    <scope>NUCLEOTIDE SEQUENCE</scope>
</reference>
<protein>
    <submittedName>
        <fullName evidence="3">Uncharacterized protein</fullName>
    </submittedName>
</protein>
<dbReference type="PANTHER" id="PTHR36578:SF1">
    <property type="entry name" value="APPLE DOMAIN-CONTAINING PROTEIN"/>
    <property type="match status" value="1"/>
</dbReference>
<dbReference type="Proteomes" id="UP000664521">
    <property type="component" value="Unassembled WGS sequence"/>
</dbReference>
<feature type="region of interest" description="Disordered" evidence="1">
    <location>
        <begin position="54"/>
        <end position="89"/>
    </location>
</feature>
<feature type="signal peptide" evidence="2">
    <location>
        <begin position="1"/>
        <end position="16"/>
    </location>
</feature>
<feature type="compositionally biased region" description="Low complexity" evidence="1">
    <location>
        <begin position="75"/>
        <end position="89"/>
    </location>
</feature>
<keyword evidence="2" id="KW-0732">Signal</keyword>
<dbReference type="EMBL" id="CAJPDS010000039">
    <property type="protein sequence ID" value="CAF9925821.1"/>
    <property type="molecule type" value="Genomic_DNA"/>
</dbReference>
<evidence type="ECO:0000256" key="2">
    <source>
        <dbReference type="SAM" id="SignalP"/>
    </source>
</evidence>
<sequence>MRSVIIASALMRLAVAIPTPQAIDWPAVIAAPDPVLVTAPLDVESNIPKKVAPAPIKPITTDLPKRSLKERDACSPQPSGSGPVPSPDTADAFLADSDFSASASSAPTPDGYSVVFTNKQASLSASNYMGLYTLDSYDTLTCASKCDQAAGCSAFNLYIERDPSVDPASACPNPPSTTNYKCTLWGAPVAVQEATNSGGYRNDFHIVITGSNAYNKDAPPPAISGFSGPQELGGSINAPSGYLGYQFFPFSQSQGYDPATCASACTQQTNYNSQHPGSDGSFQTCVFFNAYVVSDNAIPQGLYCALYSQAWDRSYATNYGQVRGSDRFTVSRSYSYTLAP</sequence>
<feature type="compositionally biased region" description="Basic and acidic residues" evidence="1">
    <location>
        <begin position="63"/>
        <end position="73"/>
    </location>
</feature>
<organism evidence="3 4">
    <name type="scientific">Heterodermia speciosa</name>
    <dbReference type="NCBI Taxonomy" id="116794"/>
    <lineage>
        <taxon>Eukaryota</taxon>
        <taxon>Fungi</taxon>
        <taxon>Dikarya</taxon>
        <taxon>Ascomycota</taxon>
        <taxon>Pezizomycotina</taxon>
        <taxon>Lecanoromycetes</taxon>
        <taxon>OSLEUM clade</taxon>
        <taxon>Lecanoromycetidae</taxon>
        <taxon>Caliciales</taxon>
        <taxon>Physciaceae</taxon>
        <taxon>Heterodermia</taxon>
    </lineage>
</organism>
<evidence type="ECO:0000313" key="4">
    <source>
        <dbReference type="Proteomes" id="UP000664521"/>
    </source>
</evidence>